<proteinExistence type="predicted"/>
<feature type="region of interest" description="Disordered" evidence="1">
    <location>
        <begin position="379"/>
        <end position="405"/>
    </location>
</feature>
<feature type="domain" description="F5/8 type C" evidence="2">
    <location>
        <begin position="357"/>
        <end position="504"/>
    </location>
</feature>
<name>A0A7S4QFC5_9DINO</name>
<gene>
    <name evidence="3" type="ORF">AMON00008_LOCUS19583</name>
</gene>
<dbReference type="CDD" id="cd00057">
    <property type="entry name" value="FA58C"/>
    <property type="match status" value="1"/>
</dbReference>
<sequence length="1381" mass="153276">MVCCRSLAAARDDGRLEACATGLNLLRVLKWAWWLTLPYWFGRILQGDVGAQLANDYRVICSFVDGHQVMSSPPKQTGCAATSPCTTASYSGYAEMKRFFHDAGVPRGGWRWHFSTNGWHFEVHRESGAVLRSRPFVVEPGMGVSVVSPAGAALWSSAQIVGRNSSSLTPRSRSGFVGAALRDDETDVYLVSKRRHREGRWGYLSGGLQVLRFDEDDLHDLVGRRVTLDVVDDSAFPGNQIHVREVLFTGTCARKCSQYAGRRASESESSLANVTASLSGFFAAKFAQGRRPLVVQIGAGTALCELAEMYPCIKRWAPRLVFVEPNKRLLPDLRRRLRELGVRPSSATIVPAAVRPAVSAELCSSRRALVEPLPDSAISSLGTSDSKEANESRLTGRGWTSDDSVGSRPVIQWDFGQTERVDVIQTHGRPPGSESTEAWVTSFALSSSDDGLNWVRLDKVFDGNVARLVPREHRMEPPIDARYLRLQVLTWHREPVLRAEFFTCEGDTVGDKAGNGQANPAVLWTFKPDVAKRWPKMRTSLSEFSALDPQILAAGFAEARTDPDMNPGYDEADWKRMLKTSVEFVQTRTLSPAQLMEELALDSKDVDVLSIDARGHNLDILRKFLELPGFRPACLRFEWGVAANIADAANSTAAEAYLAERLEPLMSALTEMGYAVHSEGPETLAVLESILAYQPRLQEAARVPNFFARFAPPTDLQEGARPRRWTVPACSDTRPVKPARIFEPYSFRCCGRMGCFFPPRFSPESTHTFHGAMAACEEHGARLCMREELEGDPRCHTPCTERPMWSVTQAYVLGETVASRRNDGTWSQAKVVGFNPEGKYLLEWADGVQQDRLKMWHRLGAVPQTRRRSALIVLVMVVSVVSLMHRLARFAWESRTCGEAADAALRRLGLLRRQRCLLLGLAMGFELGGLSSSRPLGRLLVWSLCCPPSYRGESLGVAVRALLAFRLLSLLSGGPWIGLVPPQPGPPDRSTEPWPDHELRECTRANIFATGAHLEGTPYSVLDHVYDEEMWQATRPEQMELARRMTAGMSSRAKWAAQACASVFHGFLRSETFAPWTLVFDLGSIFREKVRFGEVPHMVHIGPGDAVCDLRLVYKCLQRFSPRVSVLEPNPRALSGLDYSLFQEFGMKNASSGSRGGGAEVVHGALCPEGYPKEAALFAFSPRLLEDFPLLNSTFDELASLDRHVLESLHRENFARTERNPGYSEEEWGSMTSHIEEVATQCYTPADFFLAARIRPEAVDVLTLDARGFNLQLMKLLLEMEEFWPSYVRFEWDAAANGCQAADSGECLRRQLDPVLRRLDQRGYRVGASGSSMAAVHGSVGGHENLADSREQGARLVGSPHGVSVRTSVELHSQRMMPALR</sequence>
<evidence type="ECO:0000256" key="1">
    <source>
        <dbReference type="SAM" id="MobiDB-lite"/>
    </source>
</evidence>
<evidence type="ECO:0000259" key="2">
    <source>
        <dbReference type="PROSITE" id="PS50022"/>
    </source>
</evidence>
<dbReference type="InterPro" id="IPR000421">
    <property type="entry name" value="FA58C"/>
</dbReference>
<dbReference type="SUPFAM" id="SSF49785">
    <property type="entry name" value="Galactose-binding domain-like"/>
    <property type="match status" value="1"/>
</dbReference>
<dbReference type="InterPro" id="IPR008979">
    <property type="entry name" value="Galactose-bd-like_sf"/>
</dbReference>
<dbReference type="SMART" id="SM00231">
    <property type="entry name" value="FA58C"/>
    <property type="match status" value="1"/>
</dbReference>
<evidence type="ECO:0000313" key="3">
    <source>
        <dbReference type="EMBL" id="CAE4581960.1"/>
    </source>
</evidence>
<dbReference type="PROSITE" id="PS50022">
    <property type="entry name" value="FA58C_3"/>
    <property type="match status" value="1"/>
</dbReference>
<reference evidence="3" key="1">
    <citation type="submission" date="2021-01" db="EMBL/GenBank/DDBJ databases">
        <authorList>
            <person name="Corre E."/>
            <person name="Pelletier E."/>
            <person name="Niang G."/>
            <person name="Scheremetjew M."/>
            <person name="Finn R."/>
            <person name="Kale V."/>
            <person name="Holt S."/>
            <person name="Cochrane G."/>
            <person name="Meng A."/>
            <person name="Brown T."/>
            <person name="Cohen L."/>
        </authorList>
    </citation>
    <scope>NUCLEOTIDE SEQUENCE</scope>
    <source>
        <strain evidence="3">CCMP3105</strain>
    </source>
</reference>
<dbReference type="PANTHER" id="PTHR24543">
    <property type="entry name" value="MULTICOPPER OXIDASE-RELATED"/>
    <property type="match status" value="1"/>
</dbReference>
<organism evidence="3">
    <name type="scientific">Alexandrium monilatum</name>
    <dbReference type="NCBI Taxonomy" id="311494"/>
    <lineage>
        <taxon>Eukaryota</taxon>
        <taxon>Sar</taxon>
        <taxon>Alveolata</taxon>
        <taxon>Dinophyceae</taxon>
        <taxon>Gonyaulacales</taxon>
        <taxon>Pyrocystaceae</taxon>
        <taxon>Alexandrium</taxon>
    </lineage>
</organism>
<dbReference type="EMBL" id="HBNR01028755">
    <property type="protein sequence ID" value="CAE4581960.1"/>
    <property type="molecule type" value="Transcribed_RNA"/>
</dbReference>
<dbReference type="Gene3D" id="2.60.120.260">
    <property type="entry name" value="Galactose-binding domain-like"/>
    <property type="match status" value="1"/>
</dbReference>
<protein>
    <recommendedName>
        <fullName evidence="2">F5/8 type C domain-containing protein</fullName>
    </recommendedName>
</protein>
<dbReference type="Pfam" id="PF00754">
    <property type="entry name" value="F5_F8_type_C"/>
    <property type="match status" value="1"/>
</dbReference>
<accession>A0A7S4QFC5</accession>